<reference evidence="1 2" key="1">
    <citation type="submission" date="2020-08" db="EMBL/GenBank/DDBJ databases">
        <title>Functional genomics of gut bacteria from endangered species of beetles.</title>
        <authorList>
            <person name="Carlos-Shanley C."/>
        </authorList>
    </citation>
    <scope>NUCLEOTIDE SEQUENCE [LARGE SCALE GENOMIC DNA]</scope>
    <source>
        <strain evidence="1 2">S00179</strain>
    </source>
</reference>
<proteinExistence type="predicted"/>
<gene>
    <name evidence="1" type="ORF">HNP46_006345</name>
</gene>
<dbReference type="Proteomes" id="UP000566995">
    <property type="component" value="Unassembled WGS sequence"/>
</dbReference>
<accession>A0A7W7KR40</accession>
<organism evidence="1 2">
    <name type="scientific">Pseudomonas nitroreducens</name>
    <dbReference type="NCBI Taxonomy" id="46680"/>
    <lineage>
        <taxon>Bacteria</taxon>
        <taxon>Pseudomonadati</taxon>
        <taxon>Pseudomonadota</taxon>
        <taxon>Gammaproteobacteria</taxon>
        <taxon>Pseudomonadales</taxon>
        <taxon>Pseudomonadaceae</taxon>
        <taxon>Pseudomonas</taxon>
    </lineage>
</organism>
<sequence length="555" mass="61187">MANEHLFEAIKAPLSPGIERLVGYFHDLFFGNATPMPAKVVASIPDDDISAAFVTCFYIGHVETARLCYARLQGDMIDLKVEAGVANIRRLPTGISGREWRDVELDLEKIDMFRMLGTCRSNALTELMAITQDVTGQDLLKPGFFSESIAKGPSFAIAEVESMPEVPAHASGFCVPTLTEEGLTHPDLAVNLYNHGVQPGVDPAWFSTMFCLADEATIAQHPEDLLPIDRQLSVQFGNCNLTGPELLRRMDDPAWIIANQDAVASWAFVARGHAMTAYDAHLVHQLVDSHTLQGNHPEGLVLCKTTAPFLVRQAGHLEYLTDESLGVFERALCHFTPYDLVVSALAPVSEVSLPRALSRLGEFLMGACGATAAVRAIGEARVRRYAEALQTVKVSLEQGIFRETVLGEAQPPLAVEIKMTQTQIGLLNESGFASRPGMNLIPTQPIQPGSCWKQMRDFLALCQPGVSVLDIPVDISDESLFDLAIVVGMNERGMRQEVVHGLMRERDFQSMIARCKEPDHWGVMHCIYGDLYMEPYLHELPNNRMTQLSVQGFEI</sequence>
<comment type="caution">
    <text evidence="1">The sequence shown here is derived from an EMBL/GenBank/DDBJ whole genome shotgun (WGS) entry which is preliminary data.</text>
</comment>
<dbReference type="RefSeq" id="WP_184596931.1">
    <property type="nucleotide sequence ID" value="NZ_JACHLI010000040.1"/>
</dbReference>
<dbReference type="AlphaFoldDB" id="A0A7W7KR40"/>
<protein>
    <submittedName>
        <fullName evidence="1">Uncharacterized protein</fullName>
    </submittedName>
</protein>
<evidence type="ECO:0000313" key="2">
    <source>
        <dbReference type="Proteomes" id="UP000566995"/>
    </source>
</evidence>
<evidence type="ECO:0000313" key="1">
    <source>
        <dbReference type="EMBL" id="MBB4867432.1"/>
    </source>
</evidence>
<name>A0A7W7KR40_PSENT</name>
<dbReference type="EMBL" id="JACHLI010000040">
    <property type="protein sequence ID" value="MBB4867432.1"/>
    <property type="molecule type" value="Genomic_DNA"/>
</dbReference>